<dbReference type="OrthoDB" id="1706542at2"/>
<dbReference type="Gene3D" id="1.20.1260.10">
    <property type="match status" value="1"/>
</dbReference>
<evidence type="ECO:0000313" key="1">
    <source>
        <dbReference type="EMBL" id="KNY26780.1"/>
    </source>
</evidence>
<sequence length="65" mass="7325">MSLTSKELMLVQDNIKMTQNSIKVMESCAEICTDAQIKSLCQQMAKDHQSDLQTLIKHINTATIQ</sequence>
<name>A0A0L6JM13_9FIRM</name>
<organism evidence="1 2">
    <name type="scientific">Pseudobacteroides cellulosolvens ATCC 35603 = DSM 2933</name>
    <dbReference type="NCBI Taxonomy" id="398512"/>
    <lineage>
        <taxon>Bacteria</taxon>
        <taxon>Bacillati</taxon>
        <taxon>Bacillota</taxon>
        <taxon>Clostridia</taxon>
        <taxon>Eubacteriales</taxon>
        <taxon>Oscillospiraceae</taxon>
        <taxon>Pseudobacteroides</taxon>
    </lineage>
</organism>
<comment type="caution">
    <text evidence="1">The sequence shown here is derived from an EMBL/GenBank/DDBJ whole genome shotgun (WGS) entry which is preliminary data.</text>
</comment>
<dbReference type="InterPro" id="IPR012347">
    <property type="entry name" value="Ferritin-like"/>
</dbReference>
<proteinExistence type="predicted"/>
<dbReference type="RefSeq" id="WP_036946956.1">
    <property type="nucleotide sequence ID" value="NZ_KN050764.1"/>
</dbReference>
<dbReference type="Proteomes" id="UP000036923">
    <property type="component" value="Unassembled WGS sequence"/>
</dbReference>
<keyword evidence="2" id="KW-1185">Reference proteome</keyword>
<reference evidence="2" key="1">
    <citation type="submission" date="2015-07" db="EMBL/GenBank/DDBJ databases">
        <title>Near-Complete Genome Sequence of the Cellulolytic Bacterium Bacteroides (Pseudobacteroides) cellulosolvens ATCC 35603.</title>
        <authorList>
            <person name="Dassa B."/>
            <person name="Utturkar S.M."/>
            <person name="Klingeman D.M."/>
            <person name="Hurt R.A."/>
            <person name="Keller M."/>
            <person name="Xu J."/>
            <person name="Reddy Y.H.K."/>
            <person name="Borovok I."/>
            <person name="Grinberg I.R."/>
            <person name="Lamed R."/>
            <person name="Zhivin O."/>
            <person name="Bayer E.A."/>
            <person name="Brown S.D."/>
        </authorList>
    </citation>
    <scope>NUCLEOTIDE SEQUENCE [LARGE SCALE GENOMIC DNA]</scope>
    <source>
        <strain evidence="2">DSM 2933</strain>
    </source>
</reference>
<evidence type="ECO:0008006" key="3">
    <source>
        <dbReference type="Google" id="ProtNLM"/>
    </source>
</evidence>
<protein>
    <recommendedName>
        <fullName evidence="3">Coat F domain protein</fullName>
    </recommendedName>
</protein>
<evidence type="ECO:0000313" key="2">
    <source>
        <dbReference type="Proteomes" id="UP000036923"/>
    </source>
</evidence>
<accession>A0A0L6JM13</accession>
<dbReference type="eggNOG" id="ENOG5033FN6">
    <property type="taxonomic scope" value="Bacteria"/>
</dbReference>
<dbReference type="AlphaFoldDB" id="A0A0L6JM13"/>
<dbReference type="EMBL" id="LGTC01000001">
    <property type="protein sequence ID" value="KNY26780.1"/>
    <property type="molecule type" value="Genomic_DNA"/>
</dbReference>
<dbReference type="STRING" id="398512.Bccel_2045"/>
<gene>
    <name evidence="1" type="ORF">Bccel_2045</name>
</gene>